<sequence>MWSVYIIRCGDNSLYTGISNNVAKRFATHQSGNSQAAKYTRHRHPLKLVFSEEIGTKSEASRIEYRIKQLPKGTKESLVKGMTSLPNLRVIGLV</sequence>
<protein>
    <submittedName>
        <fullName evidence="3">GIY-YIG nuclease family protein</fullName>
    </submittedName>
</protein>
<dbReference type="InterPro" id="IPR000305">
    <property type="entry name" value="GIY-YIG_endonuc"/>
</dbReference>
<evidence type="ECO:0000313" key="4">
    <source>
        <dbReference type="Proteomes" id="UP000729733"/>
    </source>
</evidence>
<accession>A0A964FH51</accession>
<feature type="domain" description="GIY-YIG" evidence="2">
    <location>
        <begin position="1"/>
        <end position="77"/>
    </location>
</feature>
<dbReference type="PROSITE" id="PS50164">
    <property type="entry name" value="GIY_YIG"/>
    <property type="match status" value="1"/>
</dbReference>
<dbReference type="PANTHER" id="PTHR34477:SF1">
    <property type="entry name" value="UPF0213 PROTEIN YHBQ"/>
    <property type="match status" value="1"/>
</dbReference>
<dbReference type="CDD" id="cd10456">
    <property type="entry name" value="GIY-YIG_UPF0213"/>
    <property type="match status" value="1"/>
</dbReference>
<evidence type="ECO:0000256" key="1">
    <source>
        <dbReference type="ARBA" id="ARBA00007435"/>
    </source>
</evidence>
<evidence type="ECO:0000313" key="3">
    <source>
        <dbReference type="EMBL" id="MCC0179650.1"/>
    </source>
</evidence>
<proteinExistence type="inferred from homology"/>
<keyword evidence="4" id="KW-1185">Reference proteome</keyword>
<dbReference type="InterPro" id="IPR050190">
    <property type="entry name" value="UPF0213_domain"/>
</dbReference>
<evidence type="ECO:0000259" key="2">
    <source>
        <dbReference type="PROSITE" id="PS50164"/>
    </source>
</evidence>
<dbReference type="EMBL" id="JADWDC010000099">
    <property type="protein sequence ID" value="MCC0179650.1"/>
    <property type="molecule type" value="Genomic_DNA"/>
</dbReference>
<dbReference type="SUPFAM" id="SSF82771">
    <property type="entry name" value="GIY-YIG endonuclease"/>
    <property type="match status" value="1"/>
</dbReference>
<reference evidence="3" key="1">
    <citation type="journal article" date="2021" name="Antonie Van Leeuwenhoek">
        <title>Draft genome and description of Waterburya agarophytonicola gen. nov. sp. nov. (Pleurocapsales, Cyanobacteria): a seaweed symbiont.</title>
        <authorList>
            <person name="Bonthond G."/>
            <person name="Shalygin S."/>
            <person name="Bayer T."/>
            <person name="Weinberger F."/>
        </authorList>
    </citation>
    <scope>NUCLEOTIDE SEQUENCE</scope>
    <source>
        <strain evidence="3">KI4</strain>
    </source>
</reference>
<dbReference type="PANTHER" id="PTHR34477">
    <property type="entry name" value="UPF0213 PROTEIN YHBQ"/>
    <property type="match status" value="1"/>
</dbReference>
<dbReference type="Gene3D" id="3.40.1440.10">
    <property type="entry name" value="GIY-YIG endonuclease"/>
    <property type="match status" value="1"/>
</dbReference>
<gene>
    <name evidence="3" type="ORF">I4641_22100</name>
</gene>
<dbReference type="SMART" id="SM00465">
    <property type="entry name" value="GIYc"/>
    <property type="match status" value="1"/>
</dbReference>
<comment type="similarity">
    <text evidence="1">Belongs to the UPF0213 family.</text>
</comment>
<dbReference type="Proteomes" id="UP000729733">
    <property type="component" value="Unassembled WGS sequence"/>
</dbReference>
<dbReference type="RefSeq" id="WP_229642749.1">
    <property type="nucleotide sequence ID" value="NZ_JADWDC010000099.1"/>
</dbReference>
<dbReference type="InterPro" id="IPR035901">
    <property type="entry name" value="GIY-YIG_endonuc_sf"/>
</dbReference>
<dbReference type="Pfam" id="PF01541">
    <property type="entry name" value="GIY-YIG"/>
    <property type="match status" value="1"/>
</dbReference>
<dbReference type="AlphaFoldDB" id="A0A964FH51"/>
<name>A0A964FH51_9CYAN</name>
<comment type="caution">
    <text evidence="3">The sequence shown here is derived from an EMBL/GenBank/DDBJ whole genome shotgun (WGS) entry which is preliminary data.</text>
</comment>
<organism evidence="3 4">
    <name type="scientific">Waterburya agarophytonicola KI4</name>
    <dbReference type="NCBI Taxonomy" id="2874699"/>
    <lineage>
        <taxon>Bacteria</taxon>
        <taxon>Bacillati</taxon>
        <taxon>Cyanobacteriota</taxon>
        <taxon>Cyanophyceae</taxon>
        <taxon>Pleurocapsales</taxon>
        <taxon>Hyellaceae</taxon>
        <taxon>Waterburya</taxon>
        <taxon>Waterburya agarophytonicola</taxon>
    </lineage>
</organism>